<dbReference type="EMBL" id="RBNL01000380">
    <property type="protein sequence ID" value="RMM02794.1"/>
    <property type="molecule type" value="Genomic_DNA"/>
</dbReference>
<comment type="caution">
    <text evidence="1">The sequence shown here is derived from an EMBL/GenBank/DDBJ whole genome shotgun (WGS) entry which is preliminary data.</text>
</comment>
<gene>
    <name evidence="1" type="ORF">APX70_01634</name>
</gene>
<sequence>MSLLDFSGLDFPLDRPARKLTRDTSSTGSCDWYFTHQAILLDTSGRYFDQPDP</sequence>
<proteinExistence type="predicted"/>
<reference evidence="1 2" key="1">
    <citation type="submission" date="2018-08" db="EMBL/GenBank/DDBJ databases">
        <title>Recombination of ecologically and evolutionarily significant loci maintains genetic cohesion in the Pseudomonas syringae species complex.</title>
        <authorList>
            <person name="Dillon M."/>
            <person name="Thakur S."/>
            <person name="Almeida R.N.D."/>
            <person name="Weir B.S."/>
            <person name="Guttman D.S."/>
        </authorList>
    </citation>
    <scope>NUCLEOTIDE SEQUENCE [LARGE SCALE GENOMIC DNA]</scope>
    <source>
        <strain evidence="1 2">88_10</strain>
    </source>
</reference>
<dbReference type="PANTHER" id="PTHR36153:SF1">
    <property type="entry name" value="TYPE VI SECRETION SYSTEM COMPONENT TSSM1"/>
    <property type="match status" value="1"/>
</dbReference>
<accession>A0A3M3AQY3</accession>
<organism evidence="1 2">
    <name type="scientific">Pseudomonas syringae pv. maculicola</name>
    <dbReference type="NCBI Taxonomy" id="59511"/>
    <lineage>
        <taxon>Bacteria</taxon>
        <taxon>Pseudomonadati</taxon>
        <taxon>Pseudomonadota</taxon>
        <taxon>Gammaproteobacteria</taxon>
        <taxon>Pseudomonadales</taxon>
        <taxon>Pseudomonadaceae</taxon>
        <taxon>Pseudomonas</taxon>
    </lineage>
</organism>
<dbReference type="Proteomes" id="UP000282378">
    <property type="component" value="Unassembled WGS sequence"/>
</dbReference>
<evidence type="ECO:0000313" key="1">
    <source>
        <dbReference type="EMBL" id="RMM02794.1"/>
    </source>
</evidence>
<dbReference type="PANTHER" id="PTHR36153">
    <property type="entry name" value="INNER MEMBRANE PROTEIN-RELATED"/>
    <property type="match status" value="1"/>
</dbReference>
<name>A0A3M3AQY3_PSEYM</name>
<protein>
    <submittedName>
        <fullName evidence="1">Uncharacterized protein</fullName>
    </submittedName>
</protein>
<dbReference type="AlphaFoldDB" id="A0A3M3AQY3"/>
<dbReference type="InterPro" id="IPR053156">
    <property type="entry name" value="T6SS_TssM-like"/>
</dbReference>
<evidence type="ECO:0000313" key="2">
    <source>
        <dbReference type="Proteomes" id="UP000282378"/>
    </source>
</evidence>